<name>A0AAU9JNW7_9CILI</name>
<feature type="coiled-coil region" evidence="1">
    <location>
        <begin position="537"/>
        <end position="564"/>
    </location>
</feature>
<keyword evidence="2" id="KW-1133">Transmembrane helix</keyword>
<dbReference type="Proteomes" id="UP001162131">
    <property type="component" value="Unassembled WGS sequence"/>
</dbReference>
<evidence type="ECO:0000313" key="4">
    <source>
        <dbReference type="Proteomes" id="UP001162131"/>
    </source>
</evidence>
<reference evidence="3" key="1">
    <citation type="submission" date="2021-09" db="EMBL/GenBank/DDBJ databases">
        <authorList>
            <consortium name="AG Swart"/>
            <person name="Singh M."/>
            <person name="Singh A."/>
            <person name="Seah K."/>
            <person name="Emmerich C."/>
        </authorList>
    </citation>
    <scope>NUCLEOTIDE SEQUENCE</scope>
    <source>
        <strain evidence="3">ATCC30299</strain>
    </source>
</reference>
<keyword evidence="4" id="KW-1185">Reference proteome</keyword>
<evidence type="ECO:0000256" key="1">
    <source>
        <dbReference type="SAM" id="Coils"/>
    </source>
</evidence>
<dbReference type="SUPFAM" id="SSF48452">
    <property type="entry name" value="TPR-like"/>
    <property type="match status" value="1"/>
</dbReference>
<feature type="transmembrane region" description="Helical" evidence="2">
    <location>
        <begin position="46"/>
        <end position="69"/>
    </location>
</feature>
<evidence type="ECO:0000313" key="3">
    <source>
        <dbReference type="EMBL" id="CAG9322573.1"/>
    </source>
</evidence>
<proteinExistence type="predicted"/>
<sequence>MSADTSKDNLPTTKDVPTFRLFTDICAQAPPEEDVTPPKVGRKLQIVTIGPLLAGIIIAVIICLIFLFSEYLNWTKDAKTYLIDQELQHLQRVASARAQTLSSYLSNIAQELEFLSEVKTSVENNSITLSSQMTIPSYVNARTDTETSYPQLKKSEWYAASTSTTLDNSATYYYSTMFVDMLARVIYNNTDDIHQIGTIIDRDAIDFRYPLENMTYVNQLYNFTETCAKQNVIMDPRCTETYAALLSAGDSVVKNLMVYFEYTYLNIFRKYSIGAIAQYSPNDAFFTYMNLYSDYTYFLTHYEGLWVLAIDQNSYKDFEGKDVWNALFPDDPELAQKVQDDIIPEMKNYSTGSQEISSSSSDKLMGYAPLDIATGRDSDEKNLAVGVYISRAAVLNDYNDMTHDLLIIIVIMLIIFFIFLLVTILCAIMLAFSITHRLLEPMQLMESCLKGTLSLNSISKNYNAETNVIFKYLRMVQVQEAFIYPRFLLHPRLEIRIQNLKAARKFFKMTENRRGYAITNNLLGNDYFQKKNYLQAINAYSKSLKSMEDLLKKVEKQEEDEKSLTPEERAKLQLDIGKNYSGWEPEKEFLRGDITQRLMQLCMAKMAYLEEESAPVVELRADWKELLELMTRALDYYIATATRYEIVLKLLIDMSYVFQNLQYYHSATELLDLINETLWRLDSGISAEADIDTIRLRRIGIFTKDQGDGKMIHFNVSGLSHEKDILWQQLFYRTAIIMKENDKYTEAAYAFTQAIEKGTVYDPAIRRAAIREMYGLINKFGMLNQCRELKQIYKAQQIKKRSILFVFYYDVSLLKTINQEIVKWIGKEIEPENQKIGAMLMSMHENRVLDIIERDFPSMDIDHLFVRAQYDTQRDYIYDVIMRGYRMFGNDSNEKYIVLFVKSISEKGGSAVLLDLDEIADKDVQLIAVQLDDPFPVDLDDFLRNKTYPHIVCDQSVEPYSKTFSKIHDLIFSSTDDL</sequence>
<accession>A0AAU9JNW7</accession>
<evidence type="ECO:0008006" key="5">
    <source>
        <dbReference type="Google" id="ProtNLM"/>
    </source>
</evidence>
<dbReference type="AlphaFoldDB" id="A0AAU9JNW7"/>
<gene>
    <name evidence="3" type="ORF">BSTOLATCC_MIC31699</name>
</gene>
<dbReference type="EMBL" id="CAJZBQ010000032">
    <property type="protein sequence ID" value="CAG9322573.1"/>
    <property type="molecule type" value="Genomic_DNA"/>
</dbReference>
<dbReference type="InterPro" id="IPR011990">
    <property type="entry name" value="TPR-like_helical_dom_sf"/>
</dbReference>
<comment type="caution">
    <text evidence="3">The sequence shown here is derived from an EMBL/GenBank/DDBJ whole genome shotgun (WGS) entry which is preliminary data.</text>
</comment>
<evidence type="ECO:0000256" key="2">
    <source>
        <dbReference type="SAM" id="Phobius"/>
    </source>
</evidence>
<keyword evidence="2" id="KW-0472">Membrane</keyword>
<feature type="transmembrane region" description="Helical" evidence="2">
    <location>
        <begin position="405"/>
        <end position="432"/>
    </location>
</feature>
<protein>
    <recommendedName>
        <fullName evidence="5">Tetratricopeptide repeat protein</fullName>
    </recommendedName>
</protein>
<organism evidence="3 4">
    <name type="scientific">Blepharisma stoltei</name>
    <dbReference type="NCBI Taxonomy" id="1481888"/>
    <lineage>
        <taxon>Eukaryota</taxon>
        <taxon>Sar</taxon>
        <taxon>Alveolata</taxon>
        <taxon>Ciliophora</taxon>
        <taxon>Postciliodesmatophora</taxon>
        <taxon>Heterotrichea</taxon>
        <taxon>Heterotrichida</taxon>
        <taxon>Blepharismidae</taxon>
        <taxon>Blepharisma</taxon>
    </lineage>
</organism>
<keyword evidence="1" id="KW-0175">Coiled coil</keyword>
<keyword evidence="2" id="KW-0812">Transmembrane</keyword>